<feature type="domain" description="Telomerase activating protein Est1-like N-terminal" evidence="2">
    <location>
        <begin position="72"/>
        <end position="188"/>
    </location>
</feature>
<proteinExistence type="predicted"/>
<accession>A0AAD9I157</accession>
<dbReference type="InterPro" id="IPR011990">
    <property type="entry name" value="TPR-like_helical_dom_sf"/>
</dbReference>
<dbReference type="AlphaFoldDB" id="A0AAD9I157"/>
<dbReference type="InterPro" id="IPR019458">
    <property type="entry name" value="Est1-like_N"/>
</dbReference>
<dbReference type="InterPro" id="IPR045153">
    <property type="entry name" value="Est1/Ebs1-like"/>
</dbReference>
<dbReference type="PANTHER" id="PTHR15696:SF36">
    <property type="entry name" value="NONSENSE-MEDIATED MRNA DECAY FACTOR"/>
    <property type="match status" value="1"/>
</dbReference>
<evidence type="ECO:0000313" key="4">
    <source>
        <dbReference type="Proteomes" id="UP001217918"/>
    </source>
</evidence>
<dbReference type="PANTHER" id="PTHR15696">
    <property type="entry name" value="SMG-7 SUPPRESSOR WITH MORPHOLOGICAL EFFECT ON GENITALIA PROTEIN 7"/>
    <property type="match status" value="1"/>
</dbReference>
<feature type="domain" description="DNA/RNA-binding" evidence="1">
    <location>
        <begin position="199"/>
        <end position="372"/>
    </location>
</feature>
<protein>
    <submittedName>
        <fullName evidence="3">Uncharacterized protein</fullName>
    </submittedName>
</protein>
<dbReference type="EMBL" id="JAQQPM010000003">
    <property type="protein sequence ID" value="KAK2069231.1"/>
    <property type="molecule type" value="Genomic_DNA"/>
</dbReference>
<dbReference type="SUPFAM" id="SSF48452">
    <property type="entry name" value="TPR-like"/>
    <property type="match status" value="1"/>
</dbReference>
<dbReference type="Gene3D" id="1.25.40.10">
    <property type="entry name" value="Tetratricopeptide repeat domain"/>
    <property type="match status" value="1"/>
</dbReference>
<organism evidence="3 4">
    <name type="scientific">Phyllachora maydis</name>
    <dbReference type="NCBI Taxonomy" id="1825666"/>
    <lineage>
        <taxon>Eukaryota</taxon>
        <taxon>Fungi</taxon>
        <taxon>Dikarya</taxon>
        <taxon>Ascomycota</taxon>
        <taxon>Pezizomycotina</taxon>
        <taxon>Sordariomycetes</taxon>
        <taxon>Sordariomycetidae</taxon>
        <taxon>Phyllachorales</taxon>
        <taxon>Phyllachoraceae</taxon>
        <taxon>Phyllachora</taxon>
    </lineage>
</organism>
<dbReference type="InterPro" id="IPR018834">
    <property type="entry name" value="DNA/RNA-bd_Est1-type"/>
</dbReference>
<keyword evidence="4" id="KW-1185">Reference proteome</keyword>
<comment type="caution">
    <text evidence="3">The sequence shown here is derived from an EMBL/GenBank/DDBJ whole genome shotgun (WGS) entry which is preliminary data.</text>
</comment>
<sequence>MANAHESLEAQWLIAKKLRHSILKELDAMAKSDSGIAELRQFEKIEAAMSNYRLPCISIIWADIRFAGKENVSEGLWQTHVSVTSAYRKSINKLTRPDQTVLKRKVEKLYQRYLKTAQEFYKGFLQRFCARFNLEELKRVASEADLDMKVPGHDQVDAESEQVTKIVNGIGHMTLIYLGDLSRYRTLLKAPERRTWEKALTYYCLANDLMPESGFGHHQCGVVFIEADDRLSVLYHLYRSLTSKTPHPNAQTNLDRELKDLAKPRHAQIRRDEDALVYWFRRLLAHLNKGEEFRQHSELVGEVLNRLRLALQKVEARTTNGLSDRRMTVRLLKMVLINICAYRFSVDKVNKHWTDDASRSCQLILQLNVRTFDEGLVAMAKKPRSLACHALNSRSTAHRPRARACPRSTVRGAFLAK</sequence>
<dbReference type="Pfam" id="PF10373">
    <property type="entry name" value="EST1_DNA_bind"/>
    <property type="match status" value="1"/>
</dbReference>
<reference evidence="3" key="1">
    <citation type="journal article" date="2023" name="Mol. Plant Microbe Interact.">
        <title>Elucidating the Obligate Nature and Biological Capacity of an Invasive Fungal Corn Pathogen.</title>
        <authorList>
            <person name="MacCready J.S."/>
            <person name="Roggenkamp E.M."/>
            <person name="Gdanetz K."/>
            <person name="Chilvers M.I."/>
        </authorList>
    </citation>
    <scope>NUCLEOTIDE SEQUENCE</scope>
    <source>
        <strain evidence="3">PM02</strain>
    </source>
</reference>
<gene>
    <name evidence="3" type="ORF">P8C59_003828</name>
</gene>
<evidence type="ECO:0000259" key="1">
    <source>
        <dbReference type="Pfam" id="PF10373"/>
    </source>
</evidence>
<evidence type="ECO:0000259" key="2">
    <source>
        <dbReference type="Pfam" id="PF10374"/>
    </source>
</evidence>
<dbReference type="Pfam" id="PF10374">
    <property type="entry name" value="EST1"/>
    <property type="match status" value="1"/>
</dbReference>
<dbReference type="Proteomes" id="UP001217918">
    <property type="component" value="Unassembled WGS sequence"/>
</dbReference>
<name>A0AAD9I157_9PEZI</name>
<evidence type="ECO:0000313" key="3">
    <source>
        <dbReference type="EMBL" id="KAK2069231.1"/>
    </source>
</evidence>